<dbReference type="GO" id="GO:0022857">
    <property type="term" value="F:transmembrane transporter activity"/>
    <property type="evidence" value="ECO:0007669"/>
    <property type="project" value="InterPro"/>
</dbReference>
<organism evidence="3 4">
    <name type="scientific">Prymnesium parvum</name>
    <name type="common">Toxic golden alga</name>
    <dbReference type="NCBI Taxonomy" id="97485"/>
    <lineage>
        <taxon>Eukaryota</taxon>
        <taxon>Haptista</taxon>
        <taxon>Haptophyta</taxon>
        <taxon>Prymnesiophyceae</taxon>
        <taxon>Prymnesiales</taxon>
        <taxon>Prymnesiaceae</taxon>
        <taxon>Prymnesium</taxon>
    </lineage>
</organism>
<evidence type="ECO:0000313" key="4">
    <source>
        <dbReference type="Proteomes" id="UP001515480"/>
    </source>
</evidence>
<feature type="transmembrane region" description="Helical" evidence="2">
    <location>
        <begin position="229"/>
        <end position="254"/>
    </location>
</feature>
<feature type="transmembrane region" description="Helical" evidence="2">
    <location>
        <begin position="476"/>
        <end position="496"/>
    </location>
</feature>
<keyword evidence="2" id="KW-0812">Transmembrane</keyword>
<dbReference type="InterPro" id="IPR011701">
    <property type="entry name" value="MFS"/>
</dbReference>
<dbReference type="Proteomes" id="UP001515480">
    <property type="component" value="Unassembled WGS sequence"/>
</dbReference>
<comment type="caution">
    <text evidence="3">The sequence shown here is derived from an EMBL/GenBank/DDBJ whole genome shotgun (WGS) entry which is preliminary data.</text>
</comment>
<keyword evidence="4" id="KW-1185">Reference proteome</keyword>
<keyword evidence="2" id="KW-0472">Membrane</keyword>
<feature type="transmembrane region" description="Helical" evidence="2">
    <location>
        <begin position="516"/>
        <end position="537"/>
    </location>
</feature>
<evidence type="ECO:0000313" key="3">
    <source>
        <dbReference type="EMBL" id="KAL1529930.1"/>
    </source>
</evidence>
<dbReference type="AlphaFoldDB" id="A0AB34KBA0"/>
<dbReference type="PANTHER" id="PTHR11360">
    <property type="entry name" value="MONOCARBOXYLATE TRANSPORTER"/>
    <property type="match status" value="1"/>
</dbReference>
<accession>A0AB34KBA0</accession>
<feature type="transmembrane region" description="Helical" evidence="2">
    <location>
        <begin position="198"/>
        <end position="217"/>
    </location>
</feature>
<feature type="transmembrane region" description="Helical" evidence="2">
    <location>
        <begin position="378"/>
        <end position="398"/>
    </location>
</feature>
<feature type="transmembrane region" description="Helical" evidence="2">
    <location>
        <begin position="410"/>
        <end position="431"/>
    </location>
</feature>
<feature type="transmembrane region" description="Helical" evidence="2">
    <location>
        <begin position="141"/>
        <end position="159"/>
    </location>
</feature>
<proteinExistence type="predicted"/>
<keyword evidence="2" id="KW-1133">Transmembrane helix</keyword>
<reference evidence="3 4" key="1">
    <citation type="journal article" date="2024" name="Science">
        <title>Giant polyketide synthase enzymes in the biosynthesis of giant marine polyether toxins.</title>
        <authorList>
            <person name="Fallon T.R."/>
            <person name="Shende V.V."/>
            <person name="Wierzbicki I.H."/>
            <person name="Pendleton A.L."/>
            <person name="Watervoot N.F."/>
            <person name="Auber R.P."/>
            <person name="Gonzalez D.J."/>
            <person name="Wisecaver J.H."/>
            <person name="Moore B.S."/>
        </authorList>
    </citation>
    <scope>NUCLEOTIDE SEQUENCE [LARGE SCALE GENOMIC DNA]</scope>
    <source>
        <strain evidence="3 4">12B1</strain>
    </source>
</reference>
<dbReference type="Gene3D" id="1.20.1250.20">
    <property type="entry name" value="MFS general substrate transporter like domains"/>
    <property type="match status" value="1"/>
</dbReference>
<name>A0AB34KBA0_PRYPA</name>
<dbReference type="InterPro" id="IPR036259">
    <property type="entry name" value="MFS_trans_sf"/>
</dbReference>
<dbReference type="PANTHER" id="PTHR11360:SF317">
    <property type="entry name" value="MAJOR FACILITATOR SUPERFAMILY (MFS) PROFILE DOMAIN-CONTAINING PROTEIN-RELATED"/>
    <property type="match status" value="1"/>
</dbReference>
<evidence type="ECO:0000256" key="1">
    <source>
        <dbReference type="SAM" id="MobiDB-lite"/>
    </source>
</evidence>
<protein>
    <submittedName>
        <fullName evidence="3">Uncharacterized protein</fullName>
    </submittedName>
</protein>
<feature type="transmembrane region" description="Helical" evidence="2">
    <location>
        <begin position="171"/>
        <end position="192"/>
    </location>
</feature>
<feature type="transmembrane region" description="Helical" evidence="2">
    <location>
        <begin position="606"/>
        <end position="627"/>
    </location>
</feature>
<gene>
    <name evidence="3" type="ORF">AB1Y20_000858</name>
</gene>
<feature type="compositionally biased region" description="Pro residues" evidence="1">
    <location>
        <begin position="50"/>
        <end position="63"/>
    </location>
</feature>
<dbReference type="SUPFAM" id="SSF103473">
    <property type="entry name" value="MFS general substrate transporter"/>
    <property type="match status" value="1"/>
</dbReference>
<feature type="transmembrane region" description="Helical" evidence="2">
    <location>
        <begin position="101"/>
        <end position="121"/>
    </location>
</feature>
<dbReference type="EMBL" id="JBGBPQ010000001">
    <property type="protein sequence ID" value="KAL1529930.1"/>
    <property type="molecule type" value="Genomic_DNA"/>
</dbReference>
<evidence type="ECO:0000256" key="2">
    <source>
        <dbReference type="SAM" id="Phobius"/>
    </source>
</evidence>
<sequence>MLLGGRWRPGATMRAPRVWRGAILPTSPRAASAQLLSAPRRRRSVSTAPMAPPPNERTPPPPQEAGILSQIAAGTWPHALSKPAITVDNPDDFNRYLMPPVAALVHISIGSVYAVSMWNAPLTRQLGVVVQSAADWQLGDILTVFSITAATLGSAMFLLGPWQERAGPRMVAALVGVLYPLSFCVTATAAHFHSLPLLYSSGVLVGAAWGLGYLSPVSTLMRWFPERKGLAAGIALTSFGLGSAVGAPLINWLLQRNFKPPTYLGAIHEVDFQTVQGVMYATHHGARVEVVAATASDLAGLPGHLVEGVYVVGTGDSGVTGSCLALAAIYSASILAGAAWIRVPREGWWPRGVPMNVEDDHSLQMESMHYDAALRTPQFWLCWALVLGNAMSGITLISSAKTIMADIYSAALPSVVTAGFATQYVSSLGLANSAGRAGWALASDYLGSRNTYFVFATAVPLVAMIPALAHNAAGASGVLSLCGFYSLTLATTSFYGGNFSCLPPYLAKTFGPKHMGAIHGRILSAWAISAVAGPKMLSVLRDRAKDRAITDLVERVDSEAFTASFGSSIENLAELKEANTVTISRLLEIAPPGTLDPTPTLYDESCYVMCGVLTISAIANVFIRPVWSPKPPSSK</sequence>
<dbReference type="InterPro" id="IPR050327">
    <property type="entry name" value="Proton-linked_MCT"/>
</dbReference>
<feature type="transmembrane region" description="Helical" evidence="2">
    <location>
        <begin position="451"/>
        <end position="469"/>
    </location>
</feature>
<feature type="region of interest" description="Disordered" evidence="1">
    <location>
        <begin position="30"/>
        <end position="64"/>
    </location>
</feature>
<dbReference type="Pfam" id="PF07690">
    <property type="entry name" value="MFS_1"/>
    <property type="match status" value="1"/>
</dbReference>
<dbReference type="CDD" id="cd17353">
    <property type="entry name" value="MFS_OFA_like"/>
    <property type="match status" value="1"/>
</dbReference>